<protein>
    <recommendedName>
        <fullName evidence="6">LicD/FKTN/FKRP nucleotidyltransferase domain-containing protein</fullName>
    </recommendedName>
</protein>
<dbReference type="EMBL" id="AOGT01001919">
    <property type="protein sequence ID" value="EMG46677.1"/>
    <property type="molecule type" value="Genomic_DNA"/>
</dbReference>
<reference evidence="7 8" key="1">
    <citation type="submission" date="2013-02" db="EMBL/GenBank/DDBJ databases">
        <title>Genome sequence of Candida maltosa Xu316, a potential industrial strain for xylitol and ethanol production.</title>
        <authorList>
            <person name="Yu J."/>
            <person name="Wang Q."/>
            <person name="Geng X."/>
            <person name="Bao W."/>
            <person name="He P."/>
            <person name="Cai J."/>
        </authorList>
    </citation>
    <scope>NUCLEOTIDE SEQUENCE [LARGE SCALE GENOMIC DNA]</scope>
    <source>
        <strain evidence="8">Xu316</strain>
    </source>
</reference>
<dbReference type="Proteomes" id="UP000011777">
    <property type="component" value="Unassembled WGS sequence"/>
</dbReference>
<feature type="transmembrane region" description="Helical" evidence="5">
    <location>
        <begin position="7"/>
        <end position="26"/>
    </location>
</feature>
<evidence type="ECO:0000259" key="6">
    <source>
        <dbReference type="Pfam" id="PF04991"/>
    </source>
</evidence>
<evidence type="ECO:0000256" key="4">
    <source>
        <dbReference type="ARBA" id="ARBA00023136"/>
    </source>
</evidence>
<proteinExistence type="predicted"/>
<gene>
    <name evidence="7" type="ORF">G210_3072</name>
</gene>
<dbReference type="OrthoDB" id="444255at2759"/>
<dbReference type="PANTHER" id="PTHR15407:SF28">
    <property type="entry name" value="RIBITOL-5-PHOSPHATE TRANSFERASE FKTN"/>
    <property type="match status" value="1"/>
</dbReference>
<evidence type="ECO:0000313" key="8">
    <source>
        <dbReference type="Proteomes" id="UP000011777"/>
    </source>
</evidence>
<dbReference type="STRING" id="1245528.M3HHA4"/>
<dbReference type="HOGENOM" id="CLU_008074_2_0_1"/>
<comment type="caution">
    <text evidence="7">The sequence shown here is derived from an EMBL/GenBank/DDBJ whole genome shotgun (WGS) entry which is preliminary data.</text>
</comment>
<sequence>MYKSKQLKLIVGLIILFNLIVISTLVSSRLSVYRKLEQLHKDMENNTPLELPDFLVSPISNPGPDGFDQSIIDMKKYAQSFINRGKLPKIKSVLLSPSSPSSPLFEVPQVPYSDLSDDDRILNKLNEYASRDDKHWLTESTFTNYKASIQAKDFLPEKWTDNPVLFYDPRFTLSVYLSEINQQIKNNNRDIVVPFAWSDWVNLTMLNQEFTKPEFKRKTCEDLKSTHDATSKYPFYCINNHDISEKELQVMKLPSKDYVPGFAVRRSPTNRASSVTRQLEGKSHLLTYASNPLSLIFLNKDGPSFSAKIEGKQRIVDGELYVNYLKNKNIELPKDSEVQIVIDPVEEFRKVLAVSNPSKSENSIKAIPTSVVLSEESFIYSIEDKMQELKEYNERLSKLRDMVTNELTFDHKSIADLRLQRHEKQYFDGLNYYSQFENGEEPVYFRLAKLYREADGNYDMGWFYDWRFFNGPLKSLKSGRNLNEAYYRERIIFNRLIRNWFRFTQEKNITSWITESSLLSWYWNGQLTPLSKTAEIHMPVNELFNFAYFYNQSLVIEDITEGFGKYFIDCSTFIHHRGQFTENSVDMKFIDINTGSYLSISGIAKTNETVTEKYLSRFGETTVDNIKGNIYNTRHPHFYRHEDISPLSITLFEGTPVFIPNNVQSILGFSYSQAINRYHNDGYFFSSKLNLWLHLSKLEFIFNEMDENEYKLPNGLLRMNKISDMVENFSSEQILRILEKHEDVLLEYYLTKKSTDIHVQELPHIFNCDNNKCDFKEMKSIKDILQRDKDMKYTELKSKFQFGSPVRKSIFEYEHNDVPKHHIN</sequence>
<dbReference type="OMA" id="HDAGWHY"/>
<dbReference type="InterPro" id="IPR009644">
    <property type="entry name" value="FKTN/MNN4/W02B3.4-1"/>
</dbReference>
<keyword evidence="4 5" id="KW-0472">Membrane</keyword>
<dbReference type="Pfam" id="PF04991">
    <property type="entry name" value="LicD"/>
    <property type="match status" value="2"/>
</dbReference>
<evidence type="ECO:0000256" key="5">
    <source>
        <dbReference type="SAM" id="Phobius"/>
    </source>
</evidence>
<comment type="subcellular location">
    <subcellularLocation>
        <location evidence="1">Membrane</location>
        <topology evidence="1">Single-pass membrane protein</topology>
    </subcellularLocation>
</comment>
<keyword evidence="8" id="KW-1185">Reference proteome</keyword>
<feature type="domain" description="LicD/FKTN/FKRP nucleotidyltransferase" evidence="6">
    <location>
        <begin position="631"/>
        <end position="669"/>
    </location>
</feature>
<evidence type="ECO:0000256" key="1">
    <source>
        <dbReference type="ARBA" id="ARBA00004167"/>
    </source>
</evidence>
<dbReference type="eggNOG" id="ENOG502QREF">
    <property type="taxonomic scope" value="Eukaryota"/>
</dbReference>
<feature type="domain" description="LicD/FKTN/FKRP nucleotidyltransferase" evidence="6">
    <location>
        <begin position="504"/>
        <end position="612"/>
    </location>
</feature>
<name>M3HHA4_CANMX</name>
<evidence type="ECO:0000313" key="7">
    <source>
        <dbReference type="EMBL" id="EMG46677.1"/>
    </source>
</evidence>
<evidence type="ECO:0000256" key="2">
    <source>
        <dbReference type="ARBA" id="ARBA00022692"/>
    </source>
</evidence>
<keyword evidence="3 5" id="KW-1133">Transmembrane helix</keyword>
<keyword evidence="2 5" id="KW-0812">Transmembrane</keyword>
<organism evidence="7 8">
    <name type="scientific">Candida maltosa (strain Xu316)</name>
    <name type="common">Yeast</name>
    <dbReference type="NCBI Taxonomy" id="1245528"/>
    <lineage>
        <taxon>Eukaryota</taxon>
        <taxon>Fungi</taxon>
        <taxon>Dikarya</taxon>
        <taxon>Ascomycota</taxon>
        <taxon>Saccharomycotina</taxon>
        <taxon>Pichiomycetes</taxon>
        <taxon>Debaryomycetaceae</taxon>
        <taxon>Candida/Lodderomyces clade</taxon>
        <taxon>Candida</taxon>
    </lineage>
</organism>
<dbReference type="AlphaFoldDB" id="M3HHA4"/>
<dbReference type="PANTHER" id="PTHR15407">
    <property type="entry name" value="FUKUTIN-RELATED"/>
    <property type="match status" value="1"/>
</dbReference>
<dbReference type="GO" id="GO:0016020">
    <property type="term" value="C:membrane"/>
    <property type="evidence" value="ECO:0007669"/>
    <property type="project" value="UniProtKB-SubCell"/>
</dbReference>
<dbReference type="InterPro" id="IPR007074">
    <property type="entry name" value="LicD/FKTN/FKRP_NTP_transf"/>
</dbReference>
<accession>M3HHA4</accession>
<evidence type="ECO:0000256" key="3">
    <source>
        <dbReference type="ARBA" id="ARBA00022989"/>
    </source>
</evidence>